<dbReference type="PANTHER" id="PTHR38442">
    <property type="entry name" value="INNER MEMBRANE PROTEIN-RELATED"/>
    <property type="match status" value="1"/>
</dbReference>
<dbReference type="GO" id="GO:0005886">
    <property type="term" value="C:plasma membrane"/>
    <property type="evidence" value="ECO:0007669"/>
    <property type="project" value="TreeGrafter"/>
</dbReference>
<gene>
    <name evidence="2" type="ORF">FM125_04090</name>
</gene>
<dbReference type="InterPro" id="IPR007383">
    <property type="entry name" value="DUF445"/>
</dbReference>
<reference evidence="2 3" key="1">
    <citation type="submission" date="2017-02" db="EMBL/GenBank/DDBJ databases">
        <authorList>
            <person name="Peterson S.W."/>
        </authorList>
    </citation>
    <scope>NUCLEOTIDE SEQUENCE [LARGE SCALE GENOMIC DNA]</scope>
    <source>
        <strain evidence="2 3">2B3F</strain>
    </source>
</reference>
<dbReference type="RefSeq" id="WP_245829788.1">
    <property type="nucleotide sequence ID" value="NZ_FUKP01000024.1"/>
</dbReference>
<dbReference type="PANTHER" id="PTHR38442:SF1">
    <property type="entry name" value="INNER MEMBRANE PROTEIN"/>
    <property type="match status" value="1"/>
</dbReference>
<protein>
    <submittedName>
        <fullName evidence="2">Possible membrane protein</fullName>
    </submittedName>
</protein>
<keyword evidence="1" id="KW-1133">Transmembrane helix</keyword>
<feature type="transmembrane region" description="Helical" evidence="1">
    <location>
        <begin position="33"/>
        <end position="52"/>
    </location>
</feature>
<organism evidence="2 3">
    <name type="scientific">Micrococcus lylae</name>
    <dbReference type="NCBI Taxonomy" id="1273"/>
    <lineage>
        <taxon>Bacteria</taxon>
        <taxon>Bacillati</taxon>
        <taxon>Actinomycetota</taxon>
        <taxon>Actinomycetes</taxon>
        <taxon>Micrococcales</taxon>
        <taxon>Micrococcaceae</taxon>
        <taxon>Micrococcus</taxon>
    </lineage>
</organism>
<evidence type="ECO:0000256" key="1">
    <source>
        <dbReference type="SAM" id="Phobius"/>
    </source>
</evidence>
<feature type="transmembrane region" description="Helical" evidence="1">
    <location>
        <begin position="64"/>
        <end position="84"/>
    </location>
</feature>
<proteinExistence type="predicted"/>
<evidence type="ECO:0000313" key="2">
    <source>
        <dbReference type="EMBL" id="SJN22402.1"/>
    </source>
</evidence>
<dbReference type="Pfam" id="PF04286">
    <property type="entry name" value="DUF445"/>
    <property type="match status" value="1"/>
</dbReference>
<evidence type="ECO:0000313" key="3">
    <source>
        <dbReference type="Proteomes" id="UP000196230"/>
    </source>
</evidence>
<dbReference type="AlphaFoldDB" id="A0A1R4IR91"/>
<dbReference type="Proteomes" id="UP000196230">
    <property type="component" value="Unassembled WGS sequence"/>
</dbReference>
<dbReference type="EMBL" id="FUKP01000024">
    <property type="protein sequence ID" value="SJN22402.1"/>
    <property type="molecule type" value="Genomic_DNA"/>
</dbReference>
<name>A0A1R4IR91_9MICC</name>
<keyword evidence="1" id="KW-0472">Membrane</keyword>
<accession>A0A1R4IR91</accession>
<keyword evidence="1" id="KW-0812">Transmembrane</keyword>
<sequence>MSTSPASGTPALGMAGMDPAVDGRARDLRRMKAVATGLLVVLAVVFVVAFVLQEQYPWLSFVRAAAEGGMVGALADWFAVTALFRHPMGVPVPHTALIPRKKDQLGAALKDFVQENFLDSDVAREKVQSLQVSAPLGRWLRTEENAARVAVQVSAVARRTVAAADDEVIQDLLGQLVQRHMVEPDWSPTLAGVLEDVLAGRHHDTLVDLIVENTGDWIASHPEVILETVKKRSPEWSPDLVDRLLAERLHAELLKYLAGVRRDRRHEARRSVDQWLAQVAERMRTDRATRASVERLKRNLFADEHLRDWLRRAWNGLSESLLRALEDTSSDLHRALVNGLRDLGGRLEEDPEVRERVDSLARQAAASALTEYGPELTGVIEETVQRWDGEQTARTLELFVGKDLQFIRINGSVVGALAGLVIHTLATVLL</sequence>